<dbReference type="GO" id="GO:0070069">
    <property type="term" value="C:cytochrome complex"/>
    <property type="evidence" value="ECO:0007669"/>
    <property type="project" value="InterPro"/>
</dbReference>
<feature type="binding site" description="axial binding residue" evidence="17">
    <location>
        <position position="131"/>
    </location>
    <ligand>
        <name>heme c</name>
        <dbReference type="ChEBI" id="CHEBI:61717"/>
        <label>1</label>
    </ligand>
    <ligandPart>
        <name>Fe</name>
        <dbReference type="ChEBI" id="CHEBI:18248"/>
    </ligandPart>
</feature>
<evidence type="ECO:0000256" key="4">
    <source>
        <dbReference type="ARBA" id="ARBA00022617"/>
    </source>
</evidence>
<dbReference type="PROSITE" id="PS00430">
    <property type="entry name" value="TONB_DEPENDENT_REC_1"/>
    <property type="match status" value="1"/>
</dbReference>
<dbReference type="Gene3D" id="1.10.760.10">
    <property type="entry name" value="Cytochrome c-like domain"/>
    <property type="match status" value="2"/>
</dbReference>
<evidence type="ECO:0000256" key="7">
    <source>
        <dbReference type="ARBA" id="ARBA00022729"/>
    </source>
</evidence>
<dbReference type="Proteomes" id="UP000315252">
    <property type="component" value="Unassembled WGS sequence"/>
</dbReference>
<evidence type="ECO:0000256" key="2">
    <source>
        <dbReference type="ARBA" id="ARBA00011530"/>
    </source>
</evidence>
<feature type="domain" description="Cytochrome c" evidence="19">
    <location>
        <begin position="178"/>
        <end position="271"/>
    </location>
</feature>
<comment type="subcellular location">
    <subcellularLocation>
        <location evidence="1 14">Periplasm</location>
    </subcellularLocation>
</comment>
<sequence>MMVKRTKIAVLSAAAAGLVMSGYAFALPEGVDTVQVTATAKDHPLDEIYSGWHFRTPETQALQQDDFENPGFLWVEQGAELWETVDGSEQKSCASCHEDAADTMATAGAQMPKWNEALGKPVNLEQQINLCRSERMGAKPWKWESSELLSMTAFVRNQSRGTPVEVQIGGPMTPWFEKGKDLYNTRVGQLDLACVNCHQGYYGQSIRADRLSQGQSNGFPTYRLKWQKIGSLHRRFKGCMDQVRAEPYKVGSDEFLALELYVNWRGQGLPVEAPAVRQ</sequence>
<evidence type="ECO:0000256" key="15">
    <source>
        <dbReference type="PIRSR" id="PIRSR038455-1"/>
    </source>
</evidence>
<evidence type="ECO:0000256" key="11">
    <source>
        <dbReference type="ARBA" id="ARBA00025746"/>
    </source>
</evidence>
<dbReference type="AlphaFoldDB" id="A0A545TN00"/>
<dbReference type="GO" id="GO:0042597">
    <property type="term" value="C:periplasmic space"/>
    <property type="evidence" value="ECO:0007669"/>
    <property type="project" value="UniProtKB-SubCell"/>
</dbReference>
<feature type="binding site" description="covalent" evidence="16">
    <location>
        <position position="93"/>
    </location>
    <ligand>
        <name>heme c</name>
        <dbReference type="ChEBI" id="CHEBI:61717"/>
        <label>1</label>
    </ligand>
</feature>
<reference evidence="20 21" key="1">
    <citation type="submission" date="2019-06" db="EMBL/GenBank/DDBJ databases">
        <title>Whole genome sequence for Rhodospirillaceae sp. R148.</title>
        <authorList>
            <person name="Wang G."/>
        </authorList>
    </citation>
    <scope>NUCLEOTIDE SEQUENCE [LARGE SCALE GENOMIC DNA]</scope>
    <source>
        <strain evidence="20 21">R148</strain>
    </source>
</reference>
<feature type="binding site" description="axial binding residue" evidence="17">
    <location>
        <position position="239"/>
    </location>
    <ligand>
        <name>heme c</name>
        <dbReference type="ChEBI" id="CHEBI:61717"/>
        <label>2</label>
    </ligand>
    <ligandPart>
        <name>Fe</name>
        <dbReference type="ChEBI" id="CHEBI:18248"/>
    </ligandPart>
</feature>
<evidence type="ECO:0000256" key="8">
    <source>
        <dbReference type="ARBA" id="ARBA00022764"/>
    </source>
</evidence>
<dbReference type="GO" id="GO:0016740">
    <property type="term" value="F:transferase activity"/>
    <property type="evidence" value="ECO:0007669"/>
    <property type="project" value="UniProtKB-KW"/>
</dbReference>
<evidence type="ECO:0000259" key="19">
    <source>
        <dbReference type="Pfam" id="PF21342"/>
    </source>
</evidence>
<evidence type="ECO:0000256" key="12">
    <source>
        <dbReference type="ARBA" id="ARBA00048077"/>
    </source>
</evidence>
<dbReference type="EC" id="2.8.5.2" evidence="14"/>
<keyword evidence="9 14" id="KW-0249">Electron transport</keyword>
<dbReference type="RefSeq" id="WP_142897942.1">
    <property type="nucleotide sequence ID" value="NZ_ML660057.1"/>
</dbReference>
<dbReference type="InterPro" id="IPR036909">
    <property type="entry name" value="Cyt_c-like_dom_sf"/>
</dbReference>
<evidence type="ECO:0000256" key="16">
    <source>
        <dbReference type="PIRSR" id="PIRSR038455-2"/>
    </source>
</evidence>
<evidence type="ECO:0000256" key="9">
    <source>
        <dbReference type="ARBA" id="ARBA00022982"/>
    </source>
</evidence>
<name>A0A545TN00_9PROT</name>
<feature type="binding site" description="axial binding residue" evidence="17">
    <location>
        <position position="198"/>
    </location>
    <ligand>
        <name>heme c</name>
        <dbReference type="ChEBI" id="CHEBI:61717"/>
        <label>2</label>
    </ligand>
    <ligandPart>
        <name>Fe</name>
        <dbReference type="ChEBI" id="CHEBI:18248"/>
    </ligandPart>
</feature>
<evidence type="ECO:0000256" key="1">
    <source>
        <dbReference type="ARBA" id="ARBA00004418"/>
    </source>
</evidence>
<comment type="similarity">
    <text evidence="11 14">Belongs to the SoxA family.</text>
</comment>
<dbReference type="SUPFAM" id="SSF46626">
    <property type="entry name" value="Cytochrome c"/>
    <property type="match status" value="2"/>
</dbReference>
<evidence type="ECO:0000256" key="13">
    <source>
        <dbReference type="ARBA" id="ARBA00048423"/>
    </source>
</evidence>
<comment type="caution">
    <text evidence="20">The sequence shown here is derived from an EMBL/GenBank/DDBJ whole genome shotgun (WGS) entry which is preliminary data.</text>
</comment>
<feature type="binding site" description="axial binding residue" evidence="17">
    <location>
        <position position="97"/>
    </location>
    <ligand>
        <name>heme c</name>
        <dbReference type="ChEBI" id="CHEBI:61717"/>
        <label>1</label>
    </ligand>
    <ligandPart>
        <name>Fe</name>
        <dbReference type="ChEBI" id="CHEBI:18248"/>
    </ligandPart>
</feature>
<evidence type="ECO:0000256" key="10">
    <source>
        <dbReference type="ARBA" id="ARBA00023004"/>
    </source>
</evidence>
<feature type="binding site" description="covalent" evidence="16">
    <location>
        <position position="96"/>
    </location>
    <ligand>
        <name>heme c</name>
        <dbReference type="ChEBI" id="CHEBI:61717"/>
        <label>1</label>
    </ligand>
</feature>
<dbReference type="GO" id="GO:0046872">
    <property type="term" value="F:metal ion binding"/>
    <property type="evidence" value="ECO:0007669"/>
    <property type="project" value="UniProtKB-KW"/>
</dbReference>
<dbReference type="NCBIfam" id="TIGR04484">
    <property type="entry name" value="thiosulf_SoxA"/>
    <property type="match status" value="1"/>
</dbReference>
<comment type="catalytic activity">
    <reaction evidence="13 14">
        <text>S-sulfanyl-L-cysteinyl-[SoxY protein] + thiosulfate + 2 Fe(III)-[cytochrome c] = S-(2-sulfodisulfanyl)-L-cysteinyl-[SoxY protein] + 2 Fe(II)-[cytochrome c] + 2 H(+)</text>
        <dbReference type="Rhea" id="RHEA:51224"/>
        <dbReference type="Rhea" id="RHEA-COMP:10350"/>
        <dbReference type="Rhea" id="RHEA-COMP:14399"/>
        <dbReference type="Rhea" id="RHEA-COMP:14689"/>
        <dbReference type="Rhea" id="RHEA-COMP:14690"/>
        <dbReference type="ChEBI" id="CHEBI:15378"/>
        <dbReference type="ChEBI" id="CHEBI:29033"/>
        <dbReference type="ChEBI" id="CHEBI:29034"/>
        <dbReference type="ChEBI" id="CHEBI:33542"/>
        <dbReference type="ChEBI" id="CHEBI:61963"/>
        <dbReference type="ChEBI" id="CHEBI:140664"/>
        <dbReference type="EC" id="2.8.5.2"/>
    </reaction>
</comment>
<feature type="binding site" description="covalent" evidence="16">
    <location>
        <position position="194"/>
    </location>
    <ligand>
        <name>heme c</name>
        <dbReference type="ChEBI" id="CHEBI:61717"/>
        <label>2</label>
    </ligand>
</feature>
<keyword evidence="10 14" id="KW-0408">Iron</keyword>
<protein>
    <recommendedName>
        <fullName evidence="14">SoxAX cytochrome complex subunit A</fullName>
        <ecNumber evidence="14">2.8.5.2</ecNumber>
    </recommendedName>
    <alternativeName>
        <fullName evidence="14">Protein SoxA</fullName>
    </alternativeName>
    <alternativeName>
        <fullName evidence="14">Sulfur oxidizing protein A</fullName>
    </alternativeName>
    <alternativeName>
        <fullName evidence="14">Thiosulfate-oxidizing multienzyme system protein SoxA</fullName>
    </alternativeName>
</protein>
<proteinExistence type="inferred from homology"/>
<dbReference type="GO" id="GO:0016669">
    <property type="term" value="F:oxidoreductase activity, acting on a sulfur group of donors, cytochrome as acceptor"/>
    <property type="evidence" value="ECO:0007669"/>
    <property type="project" value="InterPro"/>
</dbReference>
<dbReference type="FunFam" id="1.10.760.10:FF:000030">
    <property type="entry name" value="L-cysteine S-thiosulfotransferase subunit SoxA"/>
    <property type="match status" value="1"/>
</dbReference>
<feature type="signal peptide" evidence="18">
    <location>
        <begin position="1"/>
        <end position="26"/>
    </location>
</feature>
<evidence type="ECO:0000313" key="21">
    <source>
        <dbReference type="Proteomes" id="UP000315252"/>
    </source>
</evidence>
<dbReference type="GO" id="GO:0019417">
    <property type="term" value="P:sulfur oxidation"/>
    <property type="evidence" value="ECO:0007669"/>
    <property type="project" value="InterPro"/>
</dbReference>
<keyword evidence="4 14" id="KW-0349">Heme</keyword>
<dbReference type="InterPro" id="IPR010916">
    <property type="entry name" value="TonB_box_CS"/>
</dbReference>
<keyword evidence="3 14" id="KW-0813">Transport</keyword>
<dbReference type="GO" id="GO:0009055">
    <property type="term" value="F:electron transfer activity"/>
    <property type="evidence" value="ECO:0007669"/>
    <property type="project" value="InterPro"/>
</dbReference>
<feature type="active site" description="Cysteine persulfide intermediate" evidence="15">
    <location>
        <position position="239"/>
    </location>
</feature>
<gene>
    <name evidence="20" type="primary">soxA</name>
    <name evidence="20" type="ORF">FKG95_18840</name>
</gene>
<feature type="binding site" description="covalent" evidence="16">
    <location>
        <position position="197"/>
    </location>
    <ligand>
        <name>heme c</name>
        <dbReference type="ChEBI" id="CHEBI:61717"/>
        <label>2</label>
    </ligand>
</feature>
<evidence type="ECO:0000256" key="14">
    <source>
        <dbReference type="PIRNR" id="PIRNR038455"/>
    </source>
</evidence>
<keyword evidence="5 14" id="KW-0808">Transferase</keyword>
<organism evidence="20 21">
    <name type="scientific">Denitrobaculum tricleocarpae</name>
    <dbReference type="NCBI Taxonomy" id="2591009"/>
    <lineage>
        <taxon>Bacteria</taxon>
        <taxon>Pseudomonadati</taxon>
        <taxon>Pseudomonadota</taxon>
        <taxon>Alphaproteobacteria</taxon>
        <taxon>Rhodospirillales</taxon>
        <taxon>Rhodospirillaceae</taxon>
        <taxon>Denitrobaculum</taxon>
    </lineage>
</organism>
<evidence type="ECO:0000256" key="18">
    <source>
        <dbReference type="SAM" id="SignalP"/>
    </source>
</evidence>
<feature type="binding site" evidence="16">
    <location>
        <position position="235"/>
    </location>
    <ligand>
        <name>substrate</name>
    </ligand>
</feature>
<evidence type="ECO:0000256" key="6">
    <source>
        <dbReference type="ARBA" id="ARBA00022723"/>
    </source>
</evidence>
<keyword evidence="8 14" id="KW-0574">Periplasm</keyword>
<evidence type="ECO:0000313" key="20">
    <source>
        <dbReference type="EMBL" id="TQV78609.1"/>
    </source>
</evidence>
<dbReference type="EMBL" id="VHSH01000006">
    <property type="protein sequence ID" value="TQV78609.1"/>
    <property type="molecule type" value="Genomic_DNA"/>
</dbReference>
<comment type="subunit">
    <text evidence="2 14">Heterodimer of SoxA and SoxX.</text>
</comment>
<dbReference type="InterPro" id="IPR009056">
    <property type="entry name" value="Cyt_c-like_dom"/>
</dbReference>
<dbReference type="GO" id="GO:0020037">
    <property type="term" value="F:heme binding"/>
    <property type="evidence" value="ECO:0007669"/>
    <property type="project" value="InterPro"/>
</dbReference>
<keyword evidence="6 14" id="KW-0479">Metal-binding</keyword>
<comment type="catalytic activity">
    <reaction evidence="12 14">
        <text>L-cysteinyl-[SoxY protein] + thiosulfate + 2 Fe(III)-[cytochrome c] = S-sulfosulfanyl-L-cysteinyl-[SoxY protein] + 2 Fe(II)-[cytochrome c] + 2 H(+)</text>
        <dbReference type="Rhea" id="RHEA:56720"/>
        <dbReference type="Rhea" id="RHEA-COMP:10350"/>
        <dbReference type="Rhea" id="RHEA-COMP:14328"/>
        <dbReference type="Rhea" id="RHEA-COMP:14399"/>
        <dbReference type="Rhea" id="RHEA-COMP:14691"/>
        <dbReference type="ChEBI" id="CHEBI:15378"/>
        <dbReference type="ChEBI" id="CHEBI:29033"/>
        <dbReference type="ChEBI" id="CHEBI:29034"/>
        <dbReference type="ChEBI" id="CHEBI:29950"/>
        <dbReference type="ChEBI" id="CHEBI:33542"/>
        <dbReference type="ChEBI" id="CHEBI:139321"/>
        <dbReference type="EC" id="2.8.5.2"/>
    </reaction>
</comment>
<evidence type="ECO:0000256" key="5">
    <source>
        <dbReference type="ARBA" id="ARBA00022679"/>
    </source>
</evidence>
<evidence type="ECO:0000256" key="3">
    <source>
        <dbReference type="ARBA" id="ARBA00022448"/>
    </source>
</evidence>
<comment type="cofactor">
    <cofactor evidence="16">
        <name>heme</name>
        <dbReference type="ChEBI" id="CHEBI:30413"/>
    </cofactor>
    <text evidence="16">Binds 2 heme groups per subunit.</text>
</comment>
<keyword evidence="7 18" id="KW-0732">Signal</keyword>
<dbReference type="OrthoDB" id="7916986at2"/>
<feature type="domain" description="Cytochrome c" evidence="19">
    <location>
        <begin position="77"/>
        <end position="164"/>
    </location>
</feature>
<dbReference type="InterPro" id="IPR025710">
    <property type="entry name" value="SoxA"/>
</dbReference>
<dbReference type="Pfam" id="PF21342">
    <property type="entry name" value="SoxA-TsdA_cyt-c"/>
    <property type="match status" value="2"/>
</dbReference>
<feature type="chain" id="PRO_5022194176" description="SoxAX cytochrome complex subunit A" evidence="18">
    <location>
        <begin position="27"/>
        <end position="278"/>
    </location>
</feature>
<accession>A0A545TN00</accession>
<evidence type="ECO:0000256" key="17">
    <source>
        <dbReference type="PIRSR" id="PIRSR038455-3"/>
    </source>
</evidence>
<dbReference type="PIRSF" id="PIRSF038455">
    <property type="entry name" value="SoxA"/>
    <property type="match status" value="1"/>
</dbReference>
<keyword evidence="21" id="KW-1185">Reference proteome</keyword>